<dbReference type="STRING" id="90262.A0A1X2IVF3"/>
<evidence type="ECO:0000256" key="7">
    <source>
        <dbReference type="PROSITE-ProRule" id="PRU01193"/>
    </source>
</evidence>
<dbReference type="GO" id="GO:0005737">
    <property type="term" value="C:cytoplasm"/>
    <property type="evidence" value="ECO:0007669"/>
    <property type="project" value="TreeGrafter"/>
</dbReference>
<feature type="domain" description="CBS" evidence="10">
    <location>
        <begin position="258"/>
        <end position="320"/>
    </location>
</feature>
<protein>
    <recommendedName>
        <fullName evidence="14">CNNM transmembrane domain-containing protein</fullName>
    </recommendedName>
</protein>
<evidence type="ECO:0000313" key="13">
    <source>
        <dbReference type="Proteomes" id="UP000193560"/>
    </source>
</evidence>
<sequence>MRRGFVPTLLWFNWASLLVCPTYESPFMTPPNESHDLATIDNPANNGNVMLYTPQWTVYIFTLVSICVLVLLGAIFAGLTLGLMGLDLTNLQVIKASGTPEEQYNADKVLRLLAHGKHWVLVTLLLSNVVVNETLPILLDSLFGGGWQAILISTVLIVIFGEVIPQSVCVRYGLSIGAKCSKLVLVLMYVMWPLAYPIALLLDYFLGKSHGTVYKKAGLKTLVSLHRSENATDGLTEDEVHIIGSVLDLRDKPVSKVMTPIQDVFTLTMDDILDKETVDKILFHGYSRIPICAPEDQSNFFGMLLVKQLITYDVEDALPVRCFNLGILPETSPDTSCLDILNFFQEGKSHLALLSSNPGGVGGALGVITLEDVIEELIGEEIIDETDIYIDVHKKVKVIRRQPKTYVSNIHSILKLVRSTSSVQSQSGQGNKLVIHPNQNSLLTSCSSHDDQSQYHKSSPLDCSYGAIVPNASEIMNQQQRASFYISQST</sequence>
<dbReference type="CDD" id="cd04590">
    <property type="entry name" value="CBS_pair_CorC_HlyC_assoc"/>
    <property type="match status" value="1"/>
</dbReference>
<feature type="domain" description="CNNM transmembrane" evidence="11">
    <location>
        <begin position="55"/>
        <end position="240"/>
    </location>
</feature>
<dbReference type="PANTHER" id="PTHR12064:SF97">
    <property type="entry name" value="METAL TRANSPORTER CNNM-5"/>
    <property type="match status" value="1"/>
</dbReference>
<feature type="transmembrane region" description="Helical" evidence="8">
    <location>
        <begin position="145"/>
        <end position="164"/>
    </location>
</feature>
<proteinExistence type="predicted"/>
<keyword evidence="5 7" id="KW-0472">Membrane</keyword>
<evidence type="ECO:0000256" key="1">
    <source>
        <dbReference type="ARBA" id="ARBA00004141"/>
    </source>
</evidence>
<keyword evidence="3" id="KW-0677">Repeat</keyword>
<dbReference type="Gene3D" id="3.10.580.10">
    <property type="entry name" value="CBS-domain"/>
    <property type="match status" value="1"/>
</dbReference>
<dbReference type="PROSITE" id="PS51371">
    <property type="entry name" value="CBS"/>
    <property type="match status" value="1"/>
</dbReference>
<feature type="chain" id="PRO_5012304296" description="CNNM transmembrane domain-containing protein" evidence="9">
    <location>
        <begin position="25"/>
        <end position="490"/>
    </location>
</feature>
<evidence type="ECO:0000256" key="9">
    <source>
        <dbReference type="SAM" id="SignalP"/>
    </source>
</evidence>
<dbReference type="InterPro" id="IPR044751">
    <property type="entry name" value="Ion_transp-like_CBS"/>
</dbReference>
<evidence type="ECO:0000313" key="12">
    <source>
        <dbReference type="EMBL" id="ORZ23036.1"/>
    </source>
</evidence>
<dbReference type="OrthoDB" id="5353557at2759"/>
<name>A0A1X2IVF3_9FUNG</name>
<evidence type="ECO:0000259" key="11">
    <source>
        <dbReference type="PROSITE" id="PS51846"/>
    </source>
</evidence>
<evidence type="ECO:0000256" key="8">
    <source>
        <dbReference type="SAM" id="Phobius"/>
    </source>
</evidence>
<evidence type="ECO:0000256" key="6">
    <source>
        <dbReference type="PROSITE-ProRule" id="PRU00703"/>
    </source>
</evidence>
<evidence type="ECO:0000256" key="4">
    <source>
        <dbReference type="ARBA" id="ARBA00022989"/>
    </source>
</evidence>
<comment type="caution">
    <text evidence="12">The sequence shown here is derived from an EMBL/GenBank/DDBJ whole genome shotgun (WGS) entry which is preliminary data.</text>
</comment>
<dbReference type="SUPFAM" id="SSF54631">
    <property type="entry name" value="CBS-domain pair"/>
    <property type="match status" value="1"/>
</dbReference>
<accession>A0A1X2IVF3</accession>
<keyword evidence="6" id="KW-0129">CBS domain</keyword>
<dbReference type="FunFam" id="3.10.580.10:FF:000006">
    <property type="entry name" value="DUF21 and CBS domain protein"/>
    <property type="match status" value="1"/>
</dbReference>
<dbReference type="InterPro" id="IPR000644">
    <property type="entry name" value="CBS_dom"/>
</dbReference>
<keyword evidence="9" id="KW-0732">Signal</keyword>
<evidence type="ECO:0008006" key="14">
    <source>
        <dbReference type="Google" id="ProtNLM"/>
    </source>
</evidence>
<feature type="transmembrane region" description="Helical" evidence="8">
    <location>
        <begin position="58"/>
        <end position="86"/>
    </location>
</feature>
<feature type="transmembrane region" description="Helical" evidence="8">
    <location>
        <begin position="184"/>
        <end position="206"/>
    </location>
</feature>
<dbReference type="GO" id="GO:0030026">
    <property type="term" value="P:intracellular manganese ion homeostasis"/>
    <property type="evidence" value="ECO:0007669"/>
    <property type="project" value="TreeGrafter"/>
</dbReference>
<keyword evidence="13" id="KW-1185">Reference proteome</keyword>
<dbReference type="Proteomes" id="UP000193560">
    <property type="component" value="Unassembled WGS sequence"/>
</dbReference>
<dbReference type="PROSITE" id="PS51846">
    <property type="entry name" value="CNNM"/>
    <property type="match status" value="1"/>
</dbReference>
<keyword evidence="2 7" id="KW-0812">Transmembrane</keyword>
<dbReference type="Pfam" id="PF01595">
    <property type="entry name" value="CNNM"/>
    <property type="match status" value="1"/>
</dbReference>
<evidence type="ECO:0000256" key="3">
    <source>
        <dbReference type="ARBA" id="ARBA00022737"/>
    </source>
</evidence>
<dbReference type="InterPro" id="IPR002550">
    <property type="entry name" value="CNNM"/>
</dbReference>
<dbReference type="AlphaFoldDB" id="A0A1X2IVF3"/>
<evidence type="ECO:0000259" key="10">
    <source>
        <dbReference type="PROSITE" id="PS51371"/>
    </source>
</evidence>
<dbReference type="EMBL" id="MCGE01000003">
    <property type="protein sequence ID" value="ORZ23036.1"/>
    <property type="molecule type" value="Genomic_DNA"/>
</dbReference>
<evidence type="ECO:0000256" key="5">
    <source>
        <dbReference type="ARBA" id="ARBA00023136"/>
    </source>
</evidence>
<dbReference type="GO" id="GO:0016020">
    <property type="term" value="C:membrane"/>
    <property type="evidence" value="ECO:0007669"/>
    <property type="project" value="UniProtKB-SubCell"/>
</dbReference>
<dbReference type="InterPro" id="IPR046342">
    <property type="entry name" value="CBS_dom_sf"/>
</dbReference>
<gene>
    <name evidence="12" type="ORF">BCR42DRAFT_403830</name>
</gene>
<reference evidence="12 13" key="1">
    <citation type="submission" date="2016-07" db="EMBL/GenBank/DDBJ databases">
        <title>Pervasive Adenine N6-methylation of Active Genes in Fungi.</title>
        <authorList>
            <consortium name="DOE Joint Genome Institute"/>
            <person name="Mondo S.J."/>
            <person name="Dannebaum R.O."/>
            <person name="Kuo R.C."/>
            <person name="Labutti K."/>
            <person name="Haridas S."/>
            <person name="Kuo A."/>
            <person name="Salamov A."/>
            <person name="Ahrendt S.R."/>
            <person name="Lipzen A."/>
            <person name="Sullivan W."/>
            <person name="Andreopoulos W.B."/>
            <person name="Clum A."/>
            <person name="Lindquist E."/>
            <person name="Daum C."/>
            <person name="Ramamoorthy G.K."/>
            <person name="Gryganskyi A."/>
            <person name="Culley D."/>
            <person name="Magnuson J.K."/>
            <person name="James T.Y."/>
            <person name="O'Malley M.A."/>
            <person name="Stajich J.E."/>
            <person name="Spatafora J.W."/>
            <person name="Visel A."/>
            <person name="Grigoriev I.V."/>
        </authorList>
    </citation>
    <scope>NUCLEOTIDE SEQUENCE [LARGE SCALE GENOMIC DNA]</scope>
    <source>
        <strain evidence="12 13">NRRL 1336</strain>
    </source>
</reference>
<dbReference type="PANTHER" id="PTHR12064">
    <property type="entry name" value="METAL TRANSPORTER CNNM"/>
    <property type="match status" value="1"/>
</dbReference>
<keyword evidence="4 7" id="KW-1133">Transmembrane helix</keyword>
<dbReference type="GO" id="GO:0010960">
    <property type="term" value="P:magnesium ion homeostasis"/>
    <property type="evidence" value="ECO:0007669"/>
    <property type="project" value="InterPro"/>
</dbReference>
<evidence type="ECO:0000256" key="2">
    <source>
        <dbReference type="ARBA" id="ARBA00022692"/>
    </source>
</evidence>
<organism evidence="12 13">
    <name type="scientific">Absidia repens</name>
    <dbReference type="NCBI Taxonomy" id="90262"/>
    <lineage>
        <taxon>Eukaryota</taxon>
        <taxon>Fungi</taxon>
        <taxon>Fungi incertae sedis</taxon>
        <taxon>Mucoromycota</taxon>
        <taxon>Mucoromycotina</taxon>
        <taxon>Mucoromycetes</taxon>
        <taxon>Mucorales</taxon>
        <taxon>Cunninghamellaceae</taxon>
        <taxon>Absidia</taxon>
    </lineage>
</organism>
<dbReference type="InterPro" id="IPR045095">
    <property type="entry name" value="ACDP"/>
</dbReference>
<feature type="signal peptide" evidence="9">
    <location>
        <begin position="1"/>
        <end position="24"/>
    </location>
</feature>
<comment type="subcellular location">
    <subcellularLocation>
        <location evidence="1">Membrane</location>
        <topology evidence="1">Multi-pass membrane protein</topology>
    </subcellularLocation>
</comment>